<dbReference type="Proteomes" id="UP001479436">
    <property type="component" value="Unassembled WGS sequence"/>
</dbReference>
<accession>A0ABR2WIY7</accession>
<reference evidence="3 4" key="1">
    <citation type="submission" date="2023-04" db="EMBL/GenBank/DDBJ databases">
        <title>Genome of Basidiobolus ranarum AG-B5.</title>
        <authorList>
            <person name="Stajich J.E."/>
            <person name="Carter-House D."/>
            <person name="Gryganskyi A."/>
        </authorList>
    </citation>
    <scope>NUCLEOTIDE SEQUENCE [LARGE SCALE GENOMIC DNA]</scope>
    <source>
        <strain evidence="3 4">AG-B5</strain>
    </source>
</reference>
<keyword evidence="4" id="KW-1185">Reference proteome</keyword>
<feature type="domain" description="Transcription factor TFIIIC triple barrel" evidence="2">
    <location>
        <begin position="18"/>
        <end position="120"/>
    </location>
</feature>
<proteinExistence type="predicted"/>
<evidence type="ECO:0000313" key="3">
    <source>
        <dbReference type="EMBL" id="KAK9761462.1"/>
    </source>
</evidence>
<dbReference type="Pfam" id="PF10419">
    <property type="entry name" value="TFIIIC_sub6"/>
    <property type="match status" value="1"/>
</dbReference>
<sequence length="145" mass="16418">MFTEQDVNGYSDSEYEYEEEVNYIVMDLGTEVTTDMLRSSGTDGYSLMGLDTESPYLKIGNMVFKGQYDETLGTELIFCPPEQQKTNINARNQSTESESKEVKFFCHTTKKITLSKVNLQPKLTKNPPNEENGAPTTTPVMMEQD</sequence>
<evidence type="ECO:0000313" key="4">
    <source>
        <dbReference type="Proteomes" id="UP001479436"/>
    </source>
</evidence>
<feature type="region of interest" description="Disordered" evidence="1">
    <location>
        <begin position="121"/>
        <end position="145"/>
    </location>
</feature>
<dbReference type="PANTHER" id="PTHR21860:SF2">
    <property type="entry name" value="GENERAL TRANSCRIPTION FACTOR 3C POLYPEPTIDE 6"/>
    <property type="match status" value="1"/>
</dbReference>
<evidence type="ECO:0000259" key="2">
    <source>
        <dbReference type="Pfam" id="PF10419"/>
    </source>
</evidence>
<dbReference type="Gene3D" id="2.60.40.4370">
    <property type="match status" value="1"/>
</dbReference>
<name>A0ABR2WIY7_9FUNG</name>
<feature type="compositionally biased region" description="Polar residues" evidence="1">
    <location>
        <begin position="121"/>
        <end position="139"/>
    </location>
</feature>
<protein>
    <recommendedName>
        <fullName evidence="2">Transcription factor TFIIIC triple barrel domain-containing protein</fullName>
    </recommendedName>
</protein>
<evidence type="ECO:0000256" key="1">
    <source>
        <dbReference type="SAM" id="MobiDB-lite"/>
    </source>
</evidence>
<dbReference type="EMBL" id="JASJQH010001379">
    <property type="protein sequence ID" value="KAK9761462.1"/>
    <property type="molecule type" value="Genomic_DNA"/>
</dbReference>
<gene>
    <name evidence="3" type="ORF">K7432_013629</name>
</gene>
<dbReference type="InterPro" id="IPR042771">
    <property type="entry name" value="GTF3C6-like"/>
</dbReference>
<organism evidence="3 4">
    <name type="scientific">Basidiobolus ranarum</name>
    <dbReference type="NCBI Taxonomy" id="34480"/>
    <lineage>
        <taxon>Eukaryota</taxon>
        <taxon>Fungi</taxon>
        <taxon>Fungi incertae sedis</taxon>
        <taxon>Zoopagomycota</taxon>
        <taxon>Entomophthoromycotina</taxon>
        <taxon>Basidiobolomycetes</taxon>
        <taxon>Basidiobolales</taxon>
        <taxon>Basidiobolaceae</taxon>
        <taxon>Basidiobolus</taxon>
    </lineage>
</organism>
<dbReference type="InterPro" id="IPR019481">
    <property type="entry name" value="TFIIIC_triple_barrel"/>
</dbReference>
<dbReference type="PANTHER" id="PTHR21860">
    <property type="entry name" value="TRANSCRIPTION INITIATION FACTOR IIIC TFIIIC , POLYPEPTIDE 6-RELATED"/>
    <property type="match status" value="1"/>
</dbReference>
<comment type="caution">
    <text evidence="3">The sequence shown here is derived from an EMBL/GenBank/DDBJ whole genome shotgun (WGS) entry which is preliminary data.</text>
</comment>